<dbReference type="RefSeq" id="WP_103294112.1">
    <property type="nucleotide sequence ID" value="NZ_CP033924.1"/>
</dbReference>
<dbReference type="Proteomes" id="UP000236262">
    <property type="component" value="Unassembled WGS sequence"/>
</dbReference>
<evidence type="ECO:0000313" key="4">
    <source>
        <dbReference type="Proteomes" id="UP000236262"/>
    </source>
</evidence>
<gene>
    <name evidence="3" type="ORF">C1637_23620</name>
    <name evidence="2" type="ORF">EG342_13485</name>
</gene>
<evidence type="ECO:0000313" key="2">
    <source>
        <dbReference type="EMBL" id="AZA82823.1"/>
    </source>
</evidence>
<keyword evidence="1" id="KW-1133">Transmembrane helix</keyword>
<evidence type="ECO:0000256" key="1">
    <source>
        <dbReference type="SAM" id="Phobius"/>
    </source>
</evidence>
<organism evidence="3 4">
    <name type="scientific">Chryseobacterium lactis</name>
    <dbReference type="NCBI Taxonomy" id="1241981"/>
    <lineage>
        <taxon>Bacteria</taxon>
        <taxon>Pseudomonadati</taxon>
        <taxon>Bacteroidota</taxon>
        <taxon>Flavobacteriia</taxon>
        <taxon>Flavobacteriales</taxon>
        <taxon>Weeksellaceae</taxon>
        <taxon>Chryseobacterium group</taxon>
        <taxon>Chryseobacterium</taxon>
    </lineage>
</organism>
<dbReference type="OrthoDB" id="6400838at2"/>
<dbReference type="Proteomes" id="UP000279972">
    <property type="component" value="Chromosome"/>
</dbReference>
<reference evidence="2 5" key="2">
    <citation type="submission" date="2018-11" db="EMBL/GenBank/DDBJ databases">
        <title>Proposal to divide the Flavobacteriaceae and reorganize its genera based on Amino Acid Identity values calculated from whole genome sequences.</title>
        <authorList>
            <person name="Nicholson A.C."/>
            <person name="Gulvik C.A."/>
            <person name="Whitney A.M."/>
            <person name="Humrighouse B.W."/>
            <person name="Bell M."/>
            <person name="Holmes B."/>
            <person name="Steigerwalt A.G."/>
            <person name="Villarma A."/>
            <person name="Sheth M."/>
            <person name="Batra D."/>
            <person name="Pryor J."/>
            <person name="Bernardet J.-F."/>
            <person name="Hugo C."/>
            <person name="Kampfer P."/>
            <person name="Newman J."/>
            <person name="McQuiston J.R."/>
        </authorList>
    </citation>
    <scope>NUCLEOTIDE SEQUENCE [LARGE SCALE GENOMIC DNA]</scope>
    <source>
        <strain evidence="2 5">KC_1864</strain>
    </source>
</reference>
<keyword evidence="1" id="KW-0472">Membrane</keyword>
<name>A0A3G6REF0_CHRLC</name>
<protein>
    <submittedName>
        <fullName evidence="3">Uncharacterized protein</fullName>
    </submittedName>
</protein>
<feature type="transmembrane region" description="Helical" evidence="1">
    <location>
        <begin position="89"/>
        <end position="108"/>
    </location>
</feature>
<proteinExistence type="predicted"/>
<dbReference type="AlphaFoldDB" id="A0A3G6REF0"/>
<feature type="transmembrane region" description="Helical" evidence="1">
    <location>
        <begin position="120"/>
        <end position="138"/>
    </location>
</feature>
<keyword evidence="5" id="KW-1185">Reference proteome</keyword>
<dbReference type="EMBL" id="PPEH01000014">
    <property type="protein sequence ID" value="PNW11274.1"/>
    <property type="molecule type" value="Genomic_DNA"/>
</dbReference>
<evidence type="ECO:0000313" key="5">
    <source>
        <dbReference type="Proteomes" id="UP000279972"/>
    </source>
</evidence>
<accession>A0A3G6REF0</accession>
<evidence type="ECO:0000313" key="3">
    <source>
        <dbReference type="EMBL" id="PNW11274.1"/>
    </source>
</evidence>
<reference evidence="3 4" key="1">
    <citation type="submission" date="2018-01" db="EMBL/GenBank/DDBJ databases">
        <title>Draft genome sequences of Chryseobacterium lactis NCTC11390, Chryseobacterium oncorhynchi 701B-08, and Chryseobacterium viscerum 687B-08.</title>
        <authorList>
            <person name="Jeong J.-J."/>
            <person name="Lee Y.J."/>
            <person name="Park B."/>
            <person name="Choi I.-G."/>
            <person name="Kim K.D."/>
        </authorList>
    </citation>
    <scope>NUCLEOTIDE SEQUENCE [LARGE SCALE GENOMIC DNA]</scope>
    <source>
        <strain evidence="3 4">NCTC11390</strain>
    </source>
</reference>
<sequence length="162" mass="19106">MKYLPFERITYRTDLSEQEVMARLSGFVEPKKYGFGNIHTKEYEGSVGDKHFEINRIIKGRNSFIPQINGNIQKSNGETQINITMKLHWIVFAFLIFWCGFIIYSLITTLTIEDLKSLDFFLPTFMILFVYAITMYGFKSESKKSMEYLEKNFEAKKIVNKY</sequence>
<dbReference type="EMBL" id="CP033924">
    <property type="protein sequence ID" value="AZA82823.1"/>
    <property type="molecule type" value="Genomic_DNA"/>
</dbReference>
<keyword evidence="1" id="KW-0812">Transmembrane</keyword>
<dbReference type="KEGG" id="clac:EG342_13485"/>